<evidence type="ECO:0000256" key="3">
    <source>
        <dbReference type="ARBA" id="ARBA00023242"/>
    </source>
</evidence>
<dbReference type="AlphaFoldDB" id="A0A183IEH8"/>
<dbReference type="GO" id="GO:0017056">
    <property type="term" value="F:structural constituent of nuclear pore"/>
    <property type="evidence" value="ECO:0007669"/>
    <property type="project" value="TreeGrafter"/>
</dbReference>
<keyword evidence="2 4" id="KW-0175">Coiled coil</keyword>
<feature type="coiled-coil region" evidence="4">
    <location>
        <begin position="187"/>
        <end position="228"/>
    </location>
</feature>
<proteinExistence type="predicted"/>
<protein>
    <submittedName>
        <fullName evidence="8">Nucleoprotein TPR</fullName>
    </submittedName>
</protein>
<dbReference type="GO" id="GO:1901673">
    <property type="term" value="P:regulation of mitotic spindle assembly"/>
    <property type="evidence" value="ECO:0007669"/>
    <property type="project" value="TreeGrafter"/>
</dbReference>
<reference evidence="8" key="1">
    <citation type="submission" date="2016-06" db="UniProtKB">
        <authorList>
            <consortium name="WormBaseParasite"/>
        </authorList>
    </citation>
    <scope>IDENTIFICATION</scope>
</reference>
<evidence type="ECO:0000259" key="5">
    <source>
        <dbReference type="Pfam" id="PF25785"/>
    </source>
</evidence>
<evidence type="ECO:0000313" key="7">
    <source>
        <dbReference type="Proteomes" id="UP000270296"/>
    </source>
</evidence>
<dbReference type="GO" id="GO:0006406">
    <property type="term" value="P:mRNA export from nucleus"/>
    <property type="evidence" value="ECO:0007669"/>
    <property type="project" value="TreeGrafter"/>
</dbReference>
<organism evidence="8">
    <name type="scientific">Soboliphyme baturini</name>
    <dbReference type="NCBI Taxonomy" id="241478"/>
    <lineage>
        <taxon>Eukaryota</taxon>
        <taxon>Metazoa</taxon>
        <taxon>Ecdysozoa</taxon>
        <taxon>Nematoda</taxon>
        <taxon>Enoplea</taxon>
        <taxon>Dorylaimia</taxon>
        <taxon>Dioctophymatida</taxon>
        <taxon>Dioctophymatoidea</taxon>
        <taxon>Soboliphymatidae</taxon>
        <taxon>Soboliphyme</taxon>
    </lineage>
</organism>
<dbReference type="InterPro" id="IPR057974">
    <property type="entry name" value="NUA/TPR/MLP1-2-like_dom"/>
</dbReference>
<dbReference type="InterPro" id="IPR035899">
    <property type="entry name" value="DBL_dom_sf"/>
</dbReference>
<sequence length="580" mass="67373">MESEAFGCEEMNAPSEETALKLTELVRELKESKSNVEQSKQTISRLDLERNKRIKCQEELEMLQRERENEQKTHAFQIDILEKERKHFQKLVVTKDNEIGLLRGDMEKLKELLNNAQMDNCNQTAKIRETDRKSAALEAKVSVLTQGNKLMEEEKEWLSSRCSEYHSTILELRKLNNEMELKHKLFMNTKNAELDSVKEEQEALNDQIKKLTAHSHQLNEKLKAVIDEKIVCEQTLEAQLAHQRQLTDNYKESSESYSAKLMELGRRTQQLQDLLEAAKKDLFSPSNSAEPPLSASPVSSALTAGYSISEVITRYKKVVQTLQATLVENRHLRRDLNELAEHVEQKQMPMYEELKMKYQDVLRANQALTDQMKTVEDSERKFSEEKDQICRERNFAQLTLERFRRDNADLSSQVKVLLKTIELLRSGYQEPSDDPSSSENDTDMTFRNIDELQEVNQRLMSTLKEEEAKRDELIASAKNEVTNEMKAQLNSVLKDFAELQEQHENVILKLKTNEKELEKYEKMCKEAGRPERFDDGINVAVHKDEELDTRNNEVPEEVARHVGVERVDFEAYKQQCAEAI</sequence>
<dbReference type="PANTHER" id="PTHR18898">
    <property type="entry name" value="NUCLEOPROTEIN TPR-RELATED"/>
    <property type="match status" value="1"/>
</dbReference>
<evidence type="ECO:0000256" key="1">
    <source>
        <dbReference type="ARBA" id="ARBA00004123"/>
    </source>
</evidence>
<keyword evidence="7" id="KW-1185">Reference proteome</keyword>
<dbReference type="Gene3D" id="1.20.900.10">
    <property type="entry name" value="Dbl homology (DH) domain"/>
    <property type="match status" value="1"/>
</dbReference>
<comment type="subcellular location">
    <subcellularLocation>
        <location evidence="1">Nucleus</location>
    </subcellularLocation>
</comment>
<dbReference type="Pfam" id="PF25785">
    <property type="entry name" value="TPR"/>
    <property type="match status" value="1"/>
</dbReference>
<feature type="coiled-coil region" evidence="4">
    <location>
        <begin position="22"/>
        <end position="73"/>
    </location>
</feature>
<dbReference type="WBParaSite" id="SBAD_0000212201-mRNA-1">
    <property type="protein sequence ID" value="SBAD_0000212201-mRNA-1"/>
    <property type="gene ID" value="SBAD_0000212201"/>
</dbReference>
<feature type="coiled-coil region" evidence="4">
    <location>
        <begin position="449"/>
        <end position="523"/>
    </location>
</feature>
<dbReference type="EMBL" id="UZAM01007050">
    <property type="protein sequence ID" value="VDO96245.1"/>
    <property type="molecule type" value="Genomic_DNA"/>
</dbReference>
<feature type="domain" description="NUA/TPR/MLP1-2-like" evidence="5">
    <location>
        <begin position="387"/>
        <end position="472"/>
    </location>
</feature>
<evidence type="ECO:0000256" key="4">
    <source>
        <dbReference type="SAM" id="Coils"/>
    </source>
</evidence>
<dbReference type="Proteomes" id="UP000270296">
    <property type="component" value="Unassembled WGS sequence"/>
</dbReference>
<reference evidence="6 7" key="2">
    <citation type="submission" date="2018-11" db="EMBL/GenBank/DDBJ databases">
        <authorList>
            <consortium name="Pathogen Informatics"/>
        </authorList>
    </citation>
    <scope>NUCLEOTIDE SEQUENCE [LARGE SCALE GENOMIC DNA]</scope>
</reference>
<gene>
    <name evidence="6" type="ORF">SBAD_LOCUS2022</name>
</gene>
<dbReference type="GO" id="GO:0005643">
    <property type="term" value="C:nuclear pore"/>
    <property type="evidence" value="ECO:0007669"/>
    <property type="project" value="TreeGrafter"/>
</dbReference>
<evidence type="ECO:0000313" key="8">
    <source>
        <dbReference type="WBParaSite" id="SBAD_0000212201-mRNA-1"/>
    </source>
</evidence>
<keyword evidence="3" id="KW-0539">Nucleus</keyword>
<accession>A0A183IEH8</accession>
<dbReference type="PANTHER" id="PTHR18898:SF2">
    <property type="entry name" value="NUCLEOPROTEIN TPR"/>
    <property type="match status" value="1"/>
</dbReference>
<evidence type="ECO:0000256" key="2">
    <source>
        <dbReference type="ARBA" id="ARBA00023054"/>
    </source>
</evidence>
<dbReference type="OrthoDB" id="343070at2759"/>
<evidence type="ECO:0000313" key="6">
    <source>
        <dbReference type="EMBL" id="VDO96245.1"/>
    </source>
</evidence>
<name>A0A183IEH8_9BILA</name>